<organism evidence="1 2">
    <name type="scientific">Roseibacillus ishigakijimensis</name>
    <dbReference type="NCBI Taxonomy" id="454146"/>
    <lineage>
        <taxon>Bacteria</taxon>
        <taxon>Pseudomonadati</taxon>
        <taxon>Verrucomicrobiota</taxon>
        <taxon>Verrucomicrobiia</taxon>
        <taxon>Verrucomicrobiales</taxon>
        <taxon>Verrucomicrobiaceae</taxon>
        <taxon>Roseibacillus</taxon>
    </lineage>
</organism>
<sequence>MSENIVTLDKNEASRSLKTLADRLNRVEGELDLECTNLRGLVKSKDPQINEQLDSLSRSISELHESLAEVRTLLGGLPCDNAEVAAATQEAVQRPTKRPKEDLGLTAQQIGRQRHDEKVTLSGIFRALLMADEPEQRAHYRNTHQD</sequence>
<comment type="caution">
    <text evidence="1">The sequence shown here is derived from an EMBL/GenBank/DDBJ whole genome shotgun (WGS) entry which is preliminary data.</text>
</comment>
<protein>
    <submittedName>
        <fullName evidence="1">Uncharacterized protein</fullName>
    </submittedName>
</protein>
<dbReference type="RefSeq" id="WP_200392616.1">
    <property type="nucleotide sequence ID" value="NZ_JAENIO010000043.1"/>
</dbReference>
<reference evidence="1" key="1">
    <citation type="submission" date="2021-01" db="EMBL/GenBank/DDBJ databases">
        <title>Modified the classification status of verrucomicrobia.</title>
        <authorList>
            <person name="Feng X."/>
        </authorList>
    </citation>
    <scope>NUCLEOTIDE SEQUENCE</scope>
    <source>
        <strain evidence="1">KCTC 12986</strain>
    </source>
</reference>
<evidence type="ECO:0000313" key="1">
    <source>
        <dbReference type="EMBL" id="MBK1835184.1"/>
    </source>
</evidence>
<dbReference type="EMBL" id="JAENIO010000043">
    <property type="protein sequence ID" value="MBK1835184.1"/>
    <property type="molecule type" value="Genomic_DNA"/>
</dbReference>
<dbReference type="Proteomes" id="UP000604083">
    <property type="component" value="Unassembled WGS sequence"/>
</dbReference>
<evidence type="ECO:0000313" key="2">
    <source>
        <dbReference type="Proteomes" id="UP000604083"/>
    </source>
</evidence>
<proteinExistence type="predicted"/>
<accession>A0A934RPN2</accession>
<dbReference type="AlphaFoldDB" id="A0A934RPN2"/>
<name>A0A934RPN2_9BACT</name>
<keyword evidence="2" id="KW-1185">Reference proteome</keyword>
<gene>
    <name evidence="1" type="ORF">JIN78_14030</name>
</gene>